<gene>
    <name evidence="2" type="ORF">SAMN05443428_109104</name>
</gene>
<dbReference type="OrthoDB" id="82335at2"/>
<dbReference type="RefSeq" id="WP_078696523.1">
    <property type="nucleotide sequence ID" value="NZ_FUYH01000009.1"/>
</dbReference>
<keyword evidence="3" id="KW-1185">Reference proteome</keyword>
<dbReference type="AlphaFoldDB" id="A0A1T4XIF1"/>
<feature type="transmembrane region" description="Helical" evidence="1">
    <location>
        <begin position="107"/>
        <end position="128"/>
    </location>
</feature>
<keyword evidence="1" id="KW-0812">Transmembrane</keyword>
<sequence length="163" mass="18832">MERRNGFLTFLSALIPGVGYMYLGLIKRGVQALMLFLLIEPVCRLLSIGYLSDIIKLPFWCFTFFDTFSIARRLDRGEYVPDSEFIFKKYTEGANAQQFSANISRNFLIYIAYALIVIGLLAIVDKLFNGYEIYSLIKSYVSTYFFPVLFVLAGVYLLFKNKR</sequence>
<feature type="transmembrane region" description="Helical" evidence="1">
    <location>
        <begin position="6"/>
        <end position="25"/>
    </location>
</feature>
<keyword evidence="1" id="KW-1133">Transmembrane helix</keyword>
<evidence type="ECO:0000313" key="2">
    <source>
        <dbReference type="EMBL" id="SKA89277.1"/>
    </source>
</evidence>
<name>A0A1T4XIF1_9CLOT</name>
<evidence type="ECO:0000256" key="1">
    <source>
        <dbReference type="SAM" id="Phobius"/>
    </source>
</evidence>
<dbReference type="EMBL" id="FUYH01000009">
    <property type="protein sequence ID" value="SKA89277.1"/>
    <property type="molecule type" value="Genomic_DNA"/>
</dbReference>
<organism evidence="2 3">
    <name type="scientific">Caloramator quimbayensis</name>
    <dbReference type="NCBI Taxonomy" id="1147123"/>
    <lineage>
        <taxon>Bacteria</taxon>
        <taxon>Bacillati</taxon>
        <taxon>Bacillota</taxon>
        <taxon>Clostridia</taxon>
        <taxon>Eubacteriales</taxon>
        <taxon>Clostridiaceae</taxon>
        <taxon>Caloramator</taxon>
    </lineage>
</organism>
<evidence type="ECO:0008006" key="4">
    <source>
        <dbReference type="Google" id="ProtNLM"/>
    </source>
</evidence>
<dbReference type="Proteomes" id="UP000190105">
    <property type="component" value="Unassembled WGS sequence"/>
</dbReference>
<feature type="transmembrane region" description="Helical" evidence="1">
    <location>
        <begin position="32"/>
        <end position="51"/>
    </location>
</feature>
<feature type="transmembrane region" description="Helical" evidence="1">
    <location>
        <begin position="140"/>
        <end position="159"/>
    </location>
</feature>
<proteinExistence type="predicted"/>
<dbReference type="STRING" id="1147123.SAMN05443428_109104"/>
<keyword evidence="1" id="KW-0472">Membrane</keyword>
<accession>A0A1T4XIF1</accession>
<reference evidence="3" key="1">
    <citation type="submission" date="2017-02" db="EMBL/GenBank/DDBJ databases">
        <authorList>
            <person name="Varghese N."/>
            <person name="Submissions S."/>
        </authorList>
    </citation>
    <scope>NUCLEOTIDE SEQUENCE [LARGE SCALE GENOMIC DNA]</scope>
    <source>
        <strain evidence="3">USBA 833</strain>
    </source>
</reference>
<protein>
    <recommendedName>
        <fullName evidence="4">TM2 domain-containing protein</fullName>
    </recommendedName>
</protein>
<evidence type="ECO:0000313" key="3">
    <source>
        <dbReference type="Proteomes" id="UP000190105"/>
    </source>
</evidence>